<keyword evidence="5" id="KW-1185">Reference proteome</keyword>
<proteinExistence type="predicted"/>
<feature type="domain" description="DUF4174" evidence="3">
    <location>
        <begin position="37"/>
        <end position="143"/>
    </location>
</feature>
<evidence type="ECO:0000256" key="1">
    <source>
        <dbReference type="ARBA" id="ARBA00022729"/>
    </source>
</evidence>
<evidence type="ECO:0000313" key="5">
    <source>
        <dbReference type="Proteomes" id="UP000779507"/>
    </source>
</evidence>
<comment type="caution">
    <text evidence="4">The sequence shown here is derived from an EMBL/GenBank/DDBJ whole genome shotgun (WGS) entry which is preliminary data.</text>
</comment>
<evidence type="ECO:0000256" key="2">
    <source>
        <dbReference type="SAM" id="SignalP"/>
    </source>
</evidence>
<name>A0ABX2FWY3_9BACT</name>
<dbReference type="EMBL" id="JABSNP010000030">
    <property type="protein sequence ID" value="NRT21288.1"/>
    <property type="molecule type" value="Genomic_DNA"/>
</dbReference>
<organism evidence="4 5">
    <name type="scientific">Hymenobacter caeli</name>
    <dbReference type="NCBI Taxonomy" id="2735894"/>
    <lineage>
        <taxon>Bacteria</taxon>
        <taxon>Pseudomonadati</taxon>
        <taxon>Bacteroidota</taxon>
        <taxon>Cytophagia</taxon>
        <taxon>Cytophagales</taxon>
        <taxon>Hymenobacteraceae</taxon>
        <taxon>Hymenobacter</taxon>
    </lineage>
</organism>
<feature type="signal peptide" evidence="2">
    <location>
        <begin position="1"/>
        <end position="19"/>
    </location>
</feature>
<accession>A0ABX2FWY3</accession>
<evidence type="ECO:0000259" key="3">
    <source>
        <dbReference type="Pfam" id="PF13778"/>
    </source>
</evidence>
<protein>
    <recommendedName>
        <fullName evidence="3">DUF4174 domain-containing protein</fullName>
    </recommendedName>
</protein>
<evidence type="ECO:0000313" key="4">
    <source>
        <dbReference type="EMBL" id="NRT21288.1"/>
    </source>
</evidence>
<gene>
    <name evidence="4" type="ORF">HNP98_004134</name>
</gene>
<reference evidence="4 5" key="1">
    <citation type="submission" date="2020-05" db="EMBL/GenBank/DDBJ databases">
        <title>Genomic Encyclopedia of Type Strains, Phase IV (KMG-V): Genome sequencing to study the core and pangenomes of soil and plant-associated prokaryotes.</title>
        <authorList>
            <person name="Whitman W."/>
        </authorList>
    </citation>
    <scope>NUCLEOTIDE SEQUENCE [LARGE SCALE GENOMIC DNA]</scope>
    <source>
        <strain evidence="4 5">9A</strain>
    </source>
</reference>
<feature type="chain" id="PRO_5047426181" description="DUF4174 domain-containing protein" evidence="2">
    <location>
        <begin position="20"/>
        <end position="150"/>
    </location>
</feature>
<dbReference type="RefSeq" id="WP_173812039.1">
    <property type="nucleotide sequence ID" value="NZ_JABSNP010000030.1"/>
</dbReference>
<dbReference type="Pfam" id="PF13778">
    <property type="entry name" value="DUF4174"/>
    <property type="match status" value="1"/>
</dbReference>
<keyword evidence="1 2" id="KW-0732">Signal</keyword>
<dbReference type="InterPro" id="IPR025232">
    <property type="entry name" value="DUF4174"/>
</dbReference>
<sequence length="150" mass="16064">MQLTCLVLATLLAPLGRVAAQTPAPPPALQPALQPALHAARGQRRVLLVGAATAAGPDFKRQQALLAAVPDQLRARDLQVLAVLYDELSPADRQLAQRLGLRPPAFGVVLIGKDGGAKRSSARPLAPADLFSTIDQMPMRQQEMRRRGQQ</sequence>
<dbReference type="Proteomes" id="UP000779507">
    <property type="component" value="Unassembled WGS sequence"/>
</dbReference>